<evidence type="ECO:0000313" key="3">
    <source>
        <dbReference type="EMBL" id="KGQ19677.1"/>
    </source>
</evidence>
<gene>
    <name evidence="3" type="ORF">LF41_2615</name>
</gene>
<dbReference type="RefSeq" id="WP_036167355.1">
    <property type="nucleotide sequence ID" value="NZ_JRKJ01000006.1"/>
</dbReference>
<keyword evidence="4" id="KW-1185">Reference proteome</keyword>
<accession>A0A0A2WLV1</accession>
<dbReference type="EMBL" id="JRKJ01000006">
    <property type="protein sequence ID" value="KGQ19677.1"/>
    <property type="molecule type" value="Genomic_DNA"/>
</dbReference>
<dbReference type="PATRIC" id="fig|1300345.3.peg.1180"/>
<dbReference type="Proteomes" id="UP000030518">
    <property type="component" value="Unassembled WGS sequence"/>
</dbReference>
<feature type="signal peptide" evidence="2">
    <location>
        <begin position="1"/>
        <end position="22"/>
    </location>
</feature>
<proteinExistence type="predicted"/>
<evidence type="ECO:0000256" key="2">
    <source>
        <dbReference type="SAM" id="SignalP"/>
    </source>
</evidence>
<name>A0A0A2WLV1_9GAMM</name>
<keyword evidence="2" id="KW-0732">Signal</keyword>
<sequence>MRLTVLATAVSAVLLLAPAVHAQDARKSFTAQGPSEKAACDAANKQARDWTRQGKSQGRSRELLDDGKCTCAAAGDAQSCTLDVAVRDEQHEEEEER</sequence>
<dbReference type="AlphaFoldDB" id="A0A0A2WLV1"/>
<evidence type="ECO:0008006" key="5">
    <source>
        <dbReference type="Google" id="ProtNLM"/>
    </source>
</evidence>
<reference evidence="3 4" key="1">
    <citation type="submission" date="2014-09" db="EMBL/GenBank/DDBJ databases">
        <title>Genome sequences of Lysobacter dokdonensis DS-58.</title>
        <authorList>
            <person name="Kim J.F."/>
            <person name="Kwak M.-J."/>
        </authorList>
    </citation>
    <scope>NUCLEOTIDE SEQUENCE [LARGE SCALE GENOMIC DNA]</scope>
    <source>
        <strain evidence="3 4">DS-58</strain>
    </source>
</reference>
<organism evidence="3 4">
    <name type="scientific">Lysobacter dokdonensis DS-58</name>
    <dbReference type="NCBI Taxonomy" id="1300345"/>
    <lineage>
        <taxon>Bacteria</taxon>
        <taxon>Pseudomonadati</taxon>
        <taxon>Pseudomonadota</taxon>
        <taxon>Gammaproteobacteria</taxon>
        <taxon>Lysobacterales</taxon>
        <taxon>Lysobacteraceae</taxon>
        <taxon>Noviluteimonas</taxon>
    </lineage>
</organism>
<protein>
    <recommendedName>
        <fullName evidence="5">Secreted protein</fullName>
    </recommendedName>
</protein>
<feature type="region of interest" description="Disordered" evidence="1">
    <location>
        <begin position="26"/>
        <end position="62"/>
    </location>
</feature>
<feature type="chain" id="PRO_5002007327" description="Secreted protein" evidence="2">
    <location>
        <begin position="23"/>
        <end position="97"/>
    </location>
</feature>
<evidence type="ECO:0000256" key="1">
    <source>
        <dbReference type="SAM" id="MobiDB-lite"/>
    </source>
</evidence>
<evidence type="ECO:0000313" key="4">
    <source>
        <dbReference type="Proteomes" id="UP000030518"/>
    </source>
</evidence>
<comment type="caution">
    <text evidence="3">The sequence shown here is derived from an EMBL/GenBank/DDBJ whole genome shotgun (WGS) entry which is preliminary data.</text>
</comment>